<proteinExistence type="predicted"/>
<evidence type="ECO:0000313" key="2">
    <source>
        <dbReference type="Proteomes" id="UP000325296"/>
    </source>
</evidence>
<dbReference type="EMBL" id="VUOL01000010">
    <property type="protein sequence ID" value="KAA2228666.1"/>
    <property type="molecule type" value="Genomic_DNA"/>
</dbReference>
<accession>A0A5B2UPD7</accession>
<dbReference type="AlphaFoldDB" id="A0A5B2UPD7"/>
<dbReference type="Proteomes" id="UP000325296">
    <property type="component" value="Unassembled WGS sequence"/>
</dbReference>
<comment type="caution">
    <text evidence="1">The sequence shown here is derived from an EMBL/GenBank/DDBJ whole genome shotgun (WGS) entry which is preliminary data.</text>
</comment>
<protein>
    <submittedName>
        <fullName evidence="1">Uncharacterized protein</fullName>
    </submittedName>
</protein>
<name>A0A5B2UPD7_9PSED</name>
<reference evidence="1 2" key="1">
    <citation type="submission" date="2019-09" db="EMBL/GenBank/DDBJ databases">
        <title>Draft genome sequence of Pseudomonas brenneri CCUG 51514(T).</title>
        <authorList>
            <person name="Tunovic T."/>
            <person name="Pineiro-Iglesias B."/>
            <person name="Unosson C."/>
            <person name="Inganas E."/>
            <person name="Ohlen M."/>
            <person name="Cardew S."/>
            <person name="Jensie-Markopoulos S."/>
            <person name="Salva-Serra F."/>
            <person name="Jaen-Luchoro D."/>
            <person name="Svensson-Stadler L."/>
            <person name="Chun J."/>
            <person name="Moore E."/>
        </authorList>
    </citation>
    <scope>NUCLEOTIDE SEQUENCE [LARGE SCALE GENOMIC DNA]</scope>
    <source>
        <strain evidence="1 2">CCUG 51514</strain>
    </source>
</reference>
<sequence>MVRPCGSKAAHLTCICRFPVGPHNFDMQSSGGILTEFPTVRPAGNLMSFLAYPRSQSEQVARGGGLMIEQHHRTTG</sequence>
<evidence type="ECO:0000313" key="1">
    <source>
        <dbReference type="EMBL" id="KAA2228666.1"/>
    </source>
</evidence>
<organism evidence="1 2">
    <name type="scientific">Pseudomonas brenneri</name>
    <dbReference type="NCBI Taxonomy" id="129817"/>
    <lineage>
        <taxon>Bacteria</taxon>
        <taxon>Pseudomonadati</taxon>
        <taxon>Pseudomonadota</taxon>
        <taxon>Gammaproteobacteria</taxon>
        <taxon>Pseudomonadales</taxon>
        <taxon>Pseudomonadaceae</taxon>
        <taxon>Pseudomonas</taxon>
    </lineage>
</organism>
<gene>
    <name evidence="1" type="ORF">F1720_18855</name>
</gene>